<dbReference type="EMBL" id="KN832904">
    <property type="protein sequence ID" value="KIM92868.1"/>
    <property type="molecule type" value="Genomic_DNA"/>
</dbReference>
<gene>
    <name evidence="1" type="ORF">OIDMADRAFT_46528</name>
</gene>
<evidence type="ECO:0000313" key="1">
    <source>
        <dbReference type="EMBL" id="KIM92868.1"/>
    </source>
</evidence>
<evidence type="ECO:0000313" key="2">
    <source>
        <dbReference type="Proteomes" id="UP000054321"/>
    </source>
</evidence>
<sequence>MVSVRPSIDGLSADVLACIIEELPFSDICSLRLVSQTLAVGSYQLFATHLTAKTLKWTSTQQLQEFVHFTQPNQPGCLLQHLTLVGVAASSILEHGSDSDVLFATSTKLLTNAFTNLRLNSGCGSLKSVVLKVQGENNNGSTIPFEKIRDYRSTWKAVWETAAQTFELTSCALAESALPVQKLDIFGSVTRCSLACDRVGNRDLSKSLEKLKSLTLSLSHGLAEDPQGDAIPKAHADNIAQLLHLCPQLENLELHWYDLRYYKKNEDPEEQQFFTYVVKGAQLSQLQRCRLDGIDTSETVLLAFLGKATQLSHLCINHMDLKPGSFGPVFNYLASHVQHLDHLQLDRLHEAKLICFDGPGQPHLPSGSPNGPNILTRTGKDCQRHIGYRPMFGRAKGSGEAWRWREQRSILYGPPDVTQTVIMKTDTRLFWLL</sequence>
<organism evidence="1 2">
    <name type="scientific">Oidiodendron maius (strain Zn)</name>
    <dbReference type="NCBI Taxonomy" id="913774"/>
    <lineage>
        <taxon>Eukaryota</taxon>
        <taxon>Fungi</taxon>
        <taxon>Dikarya</taxon>
        <taxon>Ascomycota</taxon>
        <taxon>Pezizomycotina</taxon>
        <taxon>Leotiomycetes</taxon>
        <taxon>Leotiomycetes incertae sedis</taxon>
        <taxon>Myxotrichaceae</taxon>
        <taxon>Oidiodendron</taxon>
    </lineage>
</organism>
<proteinExistence type="predicted"/>
<dbReference type="InterPro" id="IPR032675">
    <property type="entry name" value="LRR_dom_sf"/>
</dbReference>
<name>A0A0C3C1Z0_OIDMZ</name>
<dbReference type="Proteomes" id="UP000054321">
    <property type="component" value="Unassembled WGS sequence"/>
</dbReference>
<reference evidence="2" key="2">
    <citation type="submission" date="2015-01" db="EMBL/GenBank/DDBJ databases">
        <title>Evolutionary Origins and Diversification of the Mycorrhizal Mutualists.</title>
        <authorList>
            <consortium name="DOE Joint Genome Institute"/>
            <consortium name="Mycorrhizal Genomics Consortium"/>
            <person name="Kohler A."/>
            <person name="Kuo A."/>
            <person name="Nagy L.G."/>
            <person name="Floudas D."/>
            <person name="Copeland A."/>
            <person name="Barry K.W."/>
            <person name="Cichocki N."/>
            <person name="Veneault-Fourrey C."/>
            <person name="LaButti K."/>
            <person name="Lindquist E.A."/>
            <person name="Lipzen A."/>
            <person name="Lundell T."/>
            <person name="Morin E."/>
            <person name="Murat C."/>
            <person name="Riley R."/>
            <person name="Ohm R."/>
            <person name="Sun H."/>
            <person name="Tunlid A."/>
            <person name="Henrissat B."/>
            <person name="Grigoriev I.V."/>
            <person name="Hibbett D.S."/>
            <person name="Martin F."/>
        </authorList>
    </citation>
    <scope>NUCLEOTIDE SEQUENCE [LARGE SCALE GENOMIC DNA]</scope>
    <source>
        <strain evidence="2">Zn</strain>
    </source>
</reference>
<keyword evidence="2" id="KW-1185">Reference proteome</keyword>
<dbReference type="OrthoDB" id="3438345at2759"/>
<accession>A0A0C3C1Z0</accession>
<dbReference type="HOGENOM" id="CLU_043307_2_1_1"/>
<dbReference type="AlphaFoldDB" id="A0A0C3C1Z0"/>
<reference evidence="1 2" key="1">
    <citation type="submission" date="2014-04" db="EMBL/GenBank/DDBJ databases">
        <authorList>
            <consortium name="DOE Joint Genome Institute"/>
            <person name="Kuo A."/>
            <person name="Martino E."/>
            <person name="Perotto S."/>
            <person name="Kohler A."/>
            <person name="Nagy L.G."/>
            <person name="Floudas D."/>
            <person name="Copeland A."/>
            <person name="Barry K.W."/>
            <person name="Cichocki N."/>
            <person name="Veneault-Fourrey C."/>
            <person name="LaButti K."/>
            <person name="Lindquist E.A."/>
            <person name="Lipzen A."/>
            <person name="Lundell T."/>
            <person name="Morin E."/>
            <person name="Murat C."/>
            <person name="Sun H."/>
            <person name="Tunlid A."/>
            <person name="Henrissat B."/>
            <person name="Grigoriev I.V."/>
            <person name="Hibbett D.S."/>
            <person name="Martin F."/>
            <person name="Nordberg H.P."/>
            <person name="Cantor M.N."/>
            <person name="Hua S.X."/>
        </authorList>
    </citation>
    <scope>NUCLEOTIDE SEQUENCE [LARGE SCALE GENOMIC DNA]</scope>
    <source>
        <strain evidence="1 2">Zn</strain>
    </source>
</reference>
<dbReference type="InParanoid" id="A0A0C3C1Z0"/>
<dbReference type="Gene3D" id="3.80.10.10">
    <property type="entry name" value="Ribonuclease Inhibitor"/>
    <property type="match status" value="1"/>
</dbReference>
<dbReference type="SUPFAM" id="SSF52047">
    <property type="entry name" value="RNI-like"/>
    <property type="match status" value="1"/>
</dbReference>
<protein>
    <submittedName>
        <fullName evidence="1">Uncharacterized protein</fullName>
    </submittedName>
</protein>